<dbReference type="OrthoDB" id="10035396at2759"/>
<proteinExistence type="predicted"/>
<sequence length="158" mass="17953">MYRQRTTKCAKYTMEAWWRRGSPPSYSTANCERPREEKPTCADCAGPAIANDKRCLVYHRKARARGLKVPLQPPQGKDPRGPRGNNDTQKYTATIPKATAHQLSLSQLNSSEHAVEIEKGKKIEEEKGDQQLQQLQQQQHQQPMEPRALGHLPEGRVK</sequence>
<protein>
    <submittedName>
        <fullName evidence="2">Uncharacterized protein</fullName>
    </submittedName>
</protein>
<comment type="caution">
    <text evidence="2">The sequence shown here is derived from an EMBL/GenBank/DDBJ whole genome shotgun (WGS) entry which is preliminary data.</text>
</comment>
<dbReference type="EMBL" id="BGZK01000791">
    <property type="protein sequence ID" value="GBP60600.1"/>
    <property type="molecule type" value="Genomic_DNA"/>
</dbReference>
<feature type="compositionally biased region" description="Basic and acidic residues" evidence="1">
    <location>
        <begin position="113"/>
        <end position="129"/>
    </location>
</feature>
<dbReference type="Proteomes" id="UP000299102">
    <property type="component" value="Unassembled WGS sequence"/>
</dbReference>
<name>A0A4C1XBX6_EUMVA</name>
<feature type="compositionally biased region" description="Low complexity" evidence="1">
    <location>
        <begin position="130"/>
        <end position="142"/>
    </location>
</feature>
<keyword evidence="3" id="KW-1185">Reference proteome</keyword>
<reference evidence="2 3" key="1">
    <citation type="journal article" date="2019" name="Commun. Biol.">
        <title>The bagworm genome reveals a unique fibroin gene that provides high tensile strength.</title>
        <authorList>
            <person name="Kono N."/>
            <person name="Nakamura H."/>
            <person name="Ohtoshi R."/>
            <person name="Tomita M."/>
            <person name="Numata K."/>
            <person name="Arakawa K."/>
        </authorList>
    </citation>
    <scope>NUCLEOTIDE SEQUENCE [LARGE SCALE GENOMIC DNA]</scope>
</reference>
<dbReference type="AlphaFoldDB" id="A0A4C1XBX6"/>
<evidence type="ECO:0000313" key="3">
    <source>
        <dbReference type="Proteomes" id="UP000299102"/>
    </source>
</evidence>
<organism evidence="2 3">
    <name type="scientific">Eumeta variegata</name>
    <name type="common">Bagworm moth</name>
    <name type="synonym">Eumeta japonica</name>
    <dbReference type="NCBI Taxonomy" id="151549"/>
    <lineage>
        <taxon>Eukaryota</taxon>
        <taxon>Metazoa</taxon>
        <taxon>Ecdysozoa</taxon>
        <taxon>Arthropoda</taxon>
        <taxon>Hexapoda</taxon>
        <taxon>Insecta</taxon>
        <taxon>Pterygota</taxon>
        <taxon>Neoptera</taxon>
        <taxon>Endopterygota</taxon>
        <taxon>Lepidoptera</taxon>
        <taxon>Glossata</taxon>
        <taxon>Ditrysia</taxon>
        <taxon>Tineoidea</taxon>
        <taxon>Psychidae</taxon>
        <taxon>Oiketicinae</taxon>
        <taxon>Eumeta</taxon>
    </lineage>
</organism>
<evidence type="ECO:0000256" key="1">
    <source>
        <dbReference type="SAM" id="MobiDB-lite"/>
    </source>
</evidence>
<accession>A0A4C1XBX6</accession>
<feature type="region of interest" description="Disordered" evidence="1">
    <location>
        <begin position="103"/>
        <end position="158"/>
    </location>
</feature>
<gene>
    <name evidence="2" type="ORF">EVAR_50964_1</name>
</gene>
<feature type="region of interest" description="Disordered" evidence="1">
    <location>
        <begin position="66"/>
        <end position="90"/>
    </location>
</feature>
<evidence type="ECO:0000313" key="2">
    <source>
        <dbReference type="EMBL" id="GBP60600.1"/>
    </source>
</evidence>
<feature type="compositionally biased region" description="Polar residues" evidence="1">
    <location>
        <begin position="103"/>
        <end position="112"/>
    </location>
</feature>